<feature type="chain" id="PRO_5045220216" evidence="6">
    <location>
        <begin position="29"/>
        <end position="425"/>
    </location>
</feature>
<evidence type="ECO:0000256" key="3">
    <source>
        <dbReference type="ARBA" id="ARBA00023136"/>
    </source>
</evidence>
<dbReference type="PANTHER" id="PTHR43649">
    <property type="entry name" value="ARABINOSE-BINDING PROTEIN-RELATED"/>
    <property type="match status" value="1"/>
</dbReference>
<sequence length="425" mass="46418">MGKIIRLLLASVMVVALFTACSSKSEQAASPSKSASEGEAGPSVEKTKVVFSTGIPDDAWRRALEFFMNTANEKLKEKNIEVVAEYYPSEEEMWKVLPAQIVSGSAPDLIGLNNEGVLEFIINGTFTSLDGLIEEVGYDTSKLDAANVNGWKYEGKQYALPLTTTISALAVNMTMLKNAGIEEAPKTMEDLVKAALAVTDKEKGQYGVGVNLHEFHISQYLHAFGGGWNFGENMNSEGNQEGLQFIVDLFNKHQVAATPAQIGVNGDVDAFASGKVAMTTAGPWYVATLRDKQVDFEWKLVPIPAGTVQKSTLYGWALAMLDSAKNKEAAMEVIAAMLGEESYRYLAEERGDIPAMTSFVPTYEELYPEMKVVLETADTAVAFNYPVSANRFKTDLVTGLESVIFQNRGTVKDLLDKMAEDGYQR</sequence>
<dbReference type="EMBL" id="JBHSEP010000030">
    <property type="protein sequence ID" value="MFC4601742.1"/>
    <property type="molecule type" value="Genomic_DNA"/>
</dbReference>
<dbReference type="Gene3D" id="3.40.190.10">
    <property type="entry name" value="Periplasmic binding protein-like II"/>
    <property type="match status" value="1"/>
</dbReference>
<dbReference type="InterPro" id="IPR006059">
    <property type="entry name" value="SBP"/>
</dbReference>
<protein>
    <submittedName>
        <fullName evidence="7">ABC transporter substrate-binding protein</fullName>
    </submittedName>
</protein>
<keyword evidence="4" id="KW-0564">Palmitate</keyword>
<feature type="signal peptide" evidence="6">
    <location>
        <begin position="1"/>
        <end position="28"/>
    </location>
</feature>
<keyword evidence="5" id="KW-0449">Lipoprotein</keyword>
<proteinExistence type="predicted"/>
<dbReference type="CDD" id="cd13585">
    <property type="entry name" value="PBP2_TMBP_like"/>
    <property type="match status" value="1"/>
</dbReference>
<dbReference type="SUPFAM" id="SSF53850">
    <property type="entry name" value="Periplasmic binding protein-like II"/>
    <property type="match status" value="1"/>
</dbReference>
<dbReference type="RefSeq" id="WP_378102221.1">
    <property type="nucleotide sequence ID" value="NZ_JBHSEP010000030.1"/>
</dbReference>
<dbReference type="PANTHER" id="PTHR43649:SF33">
    <property type="entry name" value="POLYGALACTURONAN_RHAMNOGALACTURONAN-BINDING PROTEIN YTCQ"/>
    <property type="match status" value="1"/>
</dbReference>
<keyword evidence="1" id="KW-1003">Cell membrane</keyword>
<gene>
    <name evidence="7" type="ORF">ACFO3S_26120</name>
</gene>
<evidence type="ECO:0000256" key="5">
    <source>
        <dbReference type="ARBA" id="ARBA00023288"/>
    </source>
</evidence>
<dbReference type="InterPro" id="IPR050490">
    <property type="entry name" value="Bact_solute-bd_prot1"/>
</dbReference>
<comment type="caution">
    <text evidence="7">The sequence shown here is derived from an EMBL/GenBank/DDBJ whole genome shotgun (WGS) entry which is preliminary data.</text>
</comment>
<organism evidence="7 8">
    <name type="scientific">Cohnella hongkongensis</name>
    <dbReference type="NCBI Taxonomy" id="178337"/>
    <lineage>
        <taxon>Bacteria</taxon>
        <taxon>Bacillati</taxon>
        <taxon>Bacillota</taxon>
        <taxon>Bacilli</taxon>
        <taxon>Bacillales</taxon>
        <taxon>Paenibacillaceae</taxon>
        <taxon>Cohnella</taxon>
    </lineage>
</organism>
<keyword evidence="3" id="KW-0472">Membrane</keyword>
<dbReference type="Proteomes" id="UP001596028">
    <property type="component" value="Unassembled WGS sequence"/>
</dbReference>
<keyword evidence="8" id="KW-1185">Reference proteome</keyword>
<evidence type="ECO:0000256" key="6">
    <source>
        <dbReference type="SAM" id="SignalP"/>
    </source>
</evidence>
<accession>A0ABV9FJC9</accession>
<evidence type="ECO:0000313" key="8">
    <source>
        <dbReference type="Proteomes" id="UP001596028"/>
    </source>
</evidence>
<evidence type="ECO:0000256" key="2">
    <source>
        <dbReference type="ARBA" id="ARBA00022729"/>
    </source>
</evidence>
<reference evidence="8" key="1">
    <citation type="journal article" date="2019" name="Int. J. Syst. Evol. Microbiol.">
        <title>The Global Catalogue of Microorganisms (GCM) 10K type strain sequencing project: providing services to taxonomists for standard genome sequencing and annotation.</title>
        <authorList>
            <consortium name="The Broad Institute Genomics Platform"/>
            <consortium name="The Broad Institute Genome Sequencing Center for Infectious Disease"/>
            <person name="Wu L."/>
            <person name="Ma J."/>
        </authorList>
    </citation>
    <scope>NUCLEOTIDE SEQUENCE [LARGE SCALE GENOMIC DNA]</scope>
    <source>
        <strain evidence="8">CCUG 49571</strain>
    </source>
</reference>
<dbReference type="Pfam" id="PF01547">
    <property type="entry name" value="SBP_bac_1"/>
    <property type="match status" value="1"/>
</dbReference>
<evidence type="ECO:0000313" key="7">
    <source>
        <dbReference type="EMBL" id="MFC4601742.1"/>
    </source>
</evidence>
<name>A0ABV9FJC9_9BACL</name>
<keyword evidence="2 6" id="KW-0732">Signal</keyword>
<evidence type="ECO:0000256" key="1">
    <source>
        <dbReference type="ARBA" id="ARBA00022475"/>
    </source>
</evidence>
<evidence type="ECO:0000256" key="4">
    <source>
        <dbReference type="ARBA" id="ARBA00023139"/>
    </source>
</evidence>
<dbReference type="PROSITE" id="PS51257">
    <property type="entry name" value="PROKAR_LIPOPROTEIN"/>
    <property type="match status" value="1"/>
</dbReference>